<organism evidence="4 5">
    <name type="scientific">Pseudonocardia humida</name>
    <dbReference type="NCBI Taxonomy" id="2800819"/>
    <lineage>
        <taxon>Bacteria</taxon>
        <taxon>Bacillati</taxon>
        <taxon>Actinomycetota</taxon>
        <taxon>Actinomycetes</taxon>
        <taxon>Pseudonocardiales</taxon>
        <taxon>Pseudonocardiaceae</taxon>
        <taxon>Pseudonocardia</taxon>
    </lineage>
</organism>
<dbReference type="Proteomes" id="UP001165283">
    <property type="component" value="Unassembled WGS sequence"/>
</dbReference>
<feature type="transmembrane region" description="Helical" evidence="2">
    <location>
        <begin position="205"/>
        <end position="227"/>
    </location>
</feature>
<keyword evidence="2" id="KW-1133">Transmembrane helix</keyword>
<gene>
    <name evidence="4" type="ORF">KDL28_12500</name>
</gene>
<feature type="compositionally biased region" description="Pro residues" evidence="1">
    <location>
        <begin position="1"/>
        <end position="10"/>
    </location>
</feature>
<feature type="domain" description="LppM" evidence="3">
    <location>
        <begin position="46"/>
        <end position="195"/>
    </location>
</feature>
<reference evidence="4" key="1">
    <citation type="submission" date="2021-04" db="EMBL/GenBank/DDBJ databases">
        <title>Pseudonocardia sp. nov., isolated from sandy soil of mangrove forest.</title>
        <authorList>
            <person name="Zan Z."/>
            <person name="Huang R."/>
            <person name="Liu W."/>
        </authorList>
    </citation>
    <scope>NUCLEOTIDE SEQUENCE</scope>
    <source>
        <strain evidence="4">S2-4</strain>
    </source>
</reference>
<protein>
    <submittedName>
        <fullName evidence="4">DUF3153 domain-containing protein</fullName>
    </submittedName>
</protein>
<name>A0ABT0ZYZ5_9PSEU</name>
<sequence>MTVVPRPPSRPTTTVRPRPVRRSRGRALPLLLAVLVLGLLVGGCARVRTALAVQPDDTVAGEVVLATPEQNPEDKGPKVTVPPELADAVDVSEYRQDGYVGSLLRFSDLTFEQVGQLNRVVGEAGTGTVLELRRQGNRVIVTGSIDLTRVPVDKADFQLKISFPGEVTETNGEADSGTVSWTFTPGDVGDINAIAAFDDPNAPSALNWTLGLSAIVVLTAAAVVVMARRTRNPPVSPRR</sequence>
<evidence type="ECO:0000259" key="3">
    <source>
        <dbReference type="Pfam" id="PF21946"/>
    </source>
</evidence>
<dbReference type="EMBL" id="JAGSOV010000025">
    <property type="protein sequence ID" value="MCO1655874.1"/>
    <property type="molecule type" value="Genomic_DNA"/>
</dbReference>
<dbReference type="InterPro" id="IPR053807">
    <property type="entry name" value="LppM"/>
</dbReference>
<feature type="region of interest" description="Disordered" evidence="1">
    <location>
        <begin position="1"/>
        <end position="21"/>
    </location>
</feature>
<comment type="caution">
    <text evidence="4">The sequence shown here is derived from an EMBL/GenBank/DDBJ whole genome shotgun (WGS) entry which is preliminary data.</text>
</comment>
<keyword evidence="5" id="KW-1185">Reference proteome</keyword>
<evidence type="ECO:0000256" key="2">
    <source>
        <dbReference type="SAM" id="Phobius"/>
    </source>
</evidence>
<dbReference type="Pfam" id="PF21946">
    <property type="entry name" value="LppM"/>
    <property type="match status" value="1"/>
</dbReference>
<evidence type="ECO:0000313" key="4">
    <source>
        <dbReference type="EMBL" id="MCO1655874.1"/>
    </source>
</evidence>
<proteinExistence type="predicted"/>
<evidence type="ECO:0000256" key="1">
    <source>
        <dbReference type="SAM" id="MobiDB-lite"/>
    </source>
</evidence>
<evidence type="ECO:0000313" key="5">
    <source>
        <dbReference type="Proteomes" id="UP001165283"/>
    </source>
</evidence>
<accession>A0ABT0ZYZ5</accession>
<keyword evidence="2" id="KW-0812">Transmembrane</keyword>
<keyword evidence="2" id="KW-0472">Membrane</keyword>